<organism evidence="1">
    <name type="scientific">marine metagenome</name>
    <dbReference type="NCBI Taxonomy" id="408172"/>
    <lineage>
        <taxon>unclassified sequences</taxon>
        <taxon>metagenomes</taxon>
        <taxon>ecological metagenomes</taxon>
    </lineage>
</organism>
<sequence length="299" mass="32206">DFIDSIEGEPERSKSQTGEIGGEIMQAQRAARAFGLALLLALSTVAAPASAQDAVQDPKQPSVDNPHMHIWGDSGLNNCWTHFDGNDSAGSASEGYGEETFSTGQQVEVDFSCSMQENLKQDLYLDANGTITLEFVVAIYSADDCDDSSQECIPLTFTLMKGSTEIASQEFPNVNKNGDDESLQWNLNTNETMARWNKSIEEPEIQVQFSWPGYSGFLFECAVFDCEGEFRFYYSNNENNDTVEVNFPVINHTIPGEGGGGDGGIGDSVSDALPGFGLVAGIGALALAAVGASRFSREE</sequence>
<evidence type="ECO:0000313" key="1">
    <source>
        <dbReference type="EMBL" id="SVC58682.1"/>
    </source>
</evidence>
<accession>A0A382NG36</accession>
<name>A0A382NG36_9ZZZZ</name>
<reference evidence="1" key="1">
    <citation type="submission" date="2018-05" db="EMBL/GenBank/DDBJ databases">
        <authorList>
            <person name="Lanie J.A."/>
            <person name="Ng W.-L."/>
            <person name="Kazmierczak K.M."/>
            <person name="Andrzejewski T.M."/>
            <person name="Davidsen T.M."/>
            <person name="Wayne K.J."/>
            <person name="Tettelin H."/>
            <person name="Glass J.I."/>
            <person name="Rusch D."/>
            <person name="Podicherti R."/>
            <person name="Tsui H.-C.T."/>
            <person name="Winkler M.E."/>
        </authorList>
    </citation>
    <scope>NUCLEOTIDE SEQUENCE</scope>
</reference>
<gene>
    <name evidence="1" type="ORF">METZ01_LOCUS311536</name>
</gene>
<dbReference type="EMBL" id="UINC01099418">
    <property type="protein sequence ID" value="SVC58682.1"/>
    <property type="molecule type" value="Genomic_DNA"/>
</dbReference>
<proteinExistence type="predicted"/>
<protein>
    <submittedName>
        <fullName evidence="1">Uncharacterized protein</fullName>
    </submittedName>
</protein>
<dbReference type="AlphaFoldDB" id="A0A382NG36"/>
<feature type="non-terminal residue" evidence="1">
    <location>
        <position position="1"/>
    </location>
</feature>